<dbReference type="InterPro" id="IPR007361">
    <property type="entry name" value="DUF427"/>
</dbReference>
<evidence type="ECO:0000313" key="3">
    <source>
        <dbReference type="Proteomes" id="UP001555826"/>
    </source>
</evidence>
<feature type="domain" description="DUF427" evidence="1">
    <location>
        <begin position="24"/>
        <end position="116"/>
    </location>
</feature>
<dbReference type="RefSeq" id="WP_367640452.1">
    <property type="nucleotide sequence ID" value="NZ_JBFNQN010000016.1"/>
</dbReference>
<evidence type="ECO:0000259" key="1">
    <source>
        <dbReference type="Pfam" id="PF04248"/>
    </source>
</evidence>
<proteinExistence type="predicted"/>
<comment type="caution">
    <text evidence="2">The sequence shown here is derived from an EMBL/GenBank/DDBJ whole genome shotgun (WGS) entry which is preliminary data.</text>
</comment>
<dbReference type="Proteomes" id="UP001555826">
    <property type="component" value="Unassembled WGS sequence"/>
</dbReference>
<sequence>MSTREHLEPGPDHPITVTPTDGEVVVRVGDTVVARTTSALTLQEADYPSVQYVPLADVDPDALQPSDTRTWCPYKGEASYWSLTANGTDLADSVWGYPDASPAVGRIAGHVAFYPDRVSVTVG</sequence>
<organism evidence="2 3">
    <name type="scientific">Kineococcus endophyticus</name>
    <dbReference type="NCBI Taxonomy" id="1181883"/>
    <lineage>
        <taxon>Bacteria</taxon>
        <taxon>Bacillati</taxon>
        <taxon>Actinomycetota</taxon>
        <taxon>Actinomycetes</taxon>
        <taxon>Kineosporiales</taxon>
        <taxon>Kineosporiaceae</taxon>
        <taxon>Kineococcus</taxon>
    </lineage>
</organism>
<reference evidence="2 3" key="1">
    <citation type="submission" date="2024-07" db="EMBL/GenBank/DDBJ databases">
        <authorList>
            <person name="Thanompreechachai J."/>
            <person name="Duangmal K."/>
        </authorList>
    </citation>
    <scope>NUCLEOTIDE SEQUENCE [LARGE SCALE GENOMIC DNA]</scope>
    <source>
        <strain evidence="2 3">KCTC 19886</strain>
    </source>
</reference>
<keyword evidence="3" id="KW-1185">Reference proteome</keyword>
<name>A0ABV3PC33_9ACTN</name>
<dbReference type="EMBL" id="JBFNQN010000016">
    <property type="protein sequence ID" value="MEW9267208.1"/>
    <property type="molecule type" value="Genomic_DNA"/>
</dbReference>
<dbReference type="Pfam" id="PF04248">
    <property type="entry name" value="NTP_transf_9"/>
    <property type="match status" value="1"/>
</dbReference>
<evidence type="ECO:0000313" key="2">
    <source>
        <dbReference type="EMBL" id="MEW9267208.1"/>
    </source>
</evidence>
<dbReference type="PANTHER" id="PTHR34310:SF8">
    <property type="entry name" value="CONSERVED PROTEIN"/>
    <property type="match status" value="1"/>
</dbReference>
<dbReference type="PANTHER" id="PTHR34310">
    <property type="entry name" value="DUF427 DOMAIN PROTEIN (AFU_ORTHOLOGUE AFUA_3G02220)"/>
    <property type="match status" value="1"/>
</dbReference>
<dbReference type="InterPro" id="IPR038694">
    <property type="entry name" value="DUF427_sf"/>
</dbReference>
<dbReference type="Gene3D" id="2.170.150.40">
    <property type="entry name" value="Domain of unknown function (DUF427)"/>
    <property type="match status" value="1"/>
</dbReference>
<protein>
    <submittedName>
        <fullName evidence="2">DUF427 domain-containing protein</fullName>
    </submittedName>
</protein>
<accession>A0ABV3PC33</accession>
<gene>
    <name evidence="2" type="ORF">AB1207_20855</name>
</gene>